<dbReference type="EMBL" id="JAFEUP010000003">
    <property type="protein sequence ID" value="MBM7061716.1"/>
    <property type="molecule type" value="Genomic_DNA"/>
</dbReference>
<evidence type="ECO:0000256" key="6">
    <source>
        <dbReference type="SAM" id="SignalP"/>
    </source>
</evidence>
<feature type="domain" description="Single Cache" evidence="7">
    <location>
        <begin position="24"/>
        <end position="107"/>
    </location>
</feature>
<keyword evidence="6" id="KW-0732">Signal</keyword>
<evidence type="ECO:0000259" key="7">
    <source>
        <dbReference type="SMART" id="SM01049"/>
    </source>
</evidence>
<sequence length="286" mass="31931">MVAVYRFCLLLGAMLWGGLALAQDDPAYADQAARAKALLNKAVTEYRAQGDKALAAFSRVGEFTDNELYVWVTDAQGVMLASGGPSHRLIGRNISSVLAPDLKANFEQALKQPEGPVRETEYRWMNWQDGKVELKHVYYQRVGDRMLVVGYYQPRATPAQATDLLDKAAKAMDGDAPATIKAVNELDNTYYQDDLYVFIVDLQTNRYVAHGYNLRLVGTDFSKIKDTAGAEIGQQMLDQVNQKGEGQISYRWRNPVTERDELKTTSVRKVGHYLVAVGYYTGDNGQ</sequence>
<gene>
    <name evidence="8" type="ORF">JQX08_13470</name>
</gene>
<keyword evidence="5" id="KW-0472">Membrane</keyword>
<evidence type="ECO:0000256" key="2">
    <source>
        <dbReference type="ARBA" id="ARBA00022475"/>
    </source>
</evidence>
<keyword evidence="2" id="KW-1003">Cell membrane</keyword>
<keyword evidence="4" id="KW-1133">Transmembrane helix</keyword>
<dbReference type="Proteomes" id="UP000717995">
    <property type="component" value="Unassembled WGS sequence"/>
</dbReference>
<dbReference type="InterPro" id="IPR033480">
    <property type="entry name" value="sCache_2"/>
</dbReference>
<name>A0ABS2IF45_9GAMM</name>
<organism evidence="8 9">
    <name type="scientific">Zestomonas insulae</name>
    <dbReference type="NCBI Taxonomy" id="2809017"/>
    <lineage>
        <taxon>Bacteria</taxon>
        <taxon>Pseudomonadati</taxon>
        <taxon>Pseudomonadota</taxon>
        <taxon>Gammaproteobacteria</taxon>
        <taxon>Pseudomonadales</taxon>
        <taxon>Pseudomonadaceae</taxon>
        <taxon>Zestomonas</taxon>
    </lineage>
</organism>
<evidence type="ECO:0000256" key="3">
    <source>
        <dbReference type="ARBA" id="ARBA00022692"/>
    </source>
</evidence>
<feature type="signal peptide" evidence="6">
    <location>
        <begin position="1"/>
        <end position="22"/>
    </location>
</feature>
<feature type="domain" description="Single Cache" evidence="7">
    <location>
        <begin position="152"/>
        <end position="234"/>
    </location>
</feature>
<evidence type="ECO:0000256" key="5">
    <source>
        <dbReference type="ARBA" id="ARBA00023136"/>
    </source>
</evidence>
<proteinExistence type="predicted"/>
<comment type="subcellular location">
    <subcellularLocation>
        <location evidence="1">Cell membrane</location>
        <topology evidence="1">Multi-pass membrane protein</topology>
    </subcellularLocation>
</comment>
<evidence type="ECO:0000256" key="1">
    <source>
        <dbReference type="ARBA" id="ARBA00004651"/>
    </source>
</evidence>
<evidence type="ECO:0000313" key="9">
    <source>
        <dbReference type="Proteomes" id="UP000717995"/>
    </source>
</evidence>
<protein>
    <submittedName>
        <fullName evidence="8">Cache domain-containing protein</fullName>
    </submittedName>
</protein>
<reference evidence="8 9" key="1">
    <citation type="submission" date="2021-02" db="EMBL/GenBank/DDBJ databases">
        <authorList>
            <person name="Lee D.-H."/>
        </authorList>
    </citation>
    <scope>NUCLEOTIDE SEQUENCE [LARGE SCALE GENOMIC DNA]</scope>
    <source>
        <strain evidence="8 9">UL073</strain>
    </source>
</reference>
<keyword evidence="9" id="KW-1185">Reference proteome</keyword>
<dbReference type="RefSeq" id="WP_205348882.1">
    <property type="nucleotide sequence ID" value="NZ_JAFEUP010000003.1"/>
</dbReference>
<evidence type="ECO:0000256" key="4">
    <source>
        <dbReference type="ARBA" id="ARBA00022989"/>
    </source>
</evidence>
<dbReference type="Gene3D" id="3.30.450.20">
    <property type="entry name" value="PAS domain"/>
    <property type="match status" value="2"/>
</dbReference>
<dbReference type="Pfam" id="PF08269">
    <property type="entry name" value="dCache_2"/>
    <property type="match status" value="1"/>
</dbReference>
<dbReference type="InterPro" id="IPR004010">
    <property type="entry name" value="Double_Cache_2"/>
</dbReference>
<evidence type="ECO:0000313" key="8">
    <source>
        <dbReference type="EMBL" id="MBM7061716.1"/>
    </source>
</evidence>
<accession>A0ABS2IF45</accession>
<dbReference type="SMART" id="SM01049">
    <property type="entry name" value="Cache_2"/>
    <property type="match status" value="2"/>
</dbReference>
<keyword evidence="3" id="KW-0812">Transmembrane</keyword>
<feature type="chain" id="PRO_5045283884" evidence="6">
    <location>
        <begin position="23"/>
        <end position="286"/>
    </location>
</feature>
<comment type="caution">
    <text evidence="8">The sequence shown here is derived from an EMBL/GenBank/DDBJ whole genome shotgun (WGS) entry which is preliminary data.</text>
</comment>